<evidence type="ECO:0000313" key="2">
    <source>
        <dbReference type="Proteomes" id="UP001164539"/>
    </source>
</evidence>
<reference evidence="1 2" key="1">
    <citation type="journal article" date="2023" name="Science">
        <title>Complex scaffold remodeling in plant triterpene biosynthesis.</title>
        <authorList>
            <person name="De La Pena R."/>
            <person name="Hodgson H."/>
            <person name="Liu J.C."/>
            <person name="Stephenson M.J."/>
            <person name="Martin A.C."/>
            <person name="Owen C."/>
            <person name="Harkess A."/>
            <person name="Leebens-Mack J."/>
            <person name="Jimenez L.E."/>
            <person name="Osbourn A."/>
            <person name="Sattely E.S."/>
        </authorList>
    </citation>
    <scope>NUCLEOTIDE SEQUENCE [LARGE SCALE GENOMIC DNA]</scope>
    <source>
        <strain evidence="2">cv. JPN11</strain>
        <tissue evidence="1">Leaf</tissue>
    </source>
</reference>
<gene>
    <name evidence="1" type="ORF">OWV82_014319</name>
</gene>
<keyword evidence="2" id="KW-1185">Reference proteome</keyword>
<keyword evidence="1" id="KW-0436">Ligase</keyword>
<name>A0ACC1XM59_MELAZ</name>
<proteinExistence type="predicted"/>
<protein>
    <submittedName>
        <fullName evidence="1">E4 SUMO-protein ligase PIAL2 isoform X2</fullName>
    </submittedName>
</protein>
<dbReference type="EMBL" id="CM051401">
    <property type="protein sequence ID" value="KAJ4711998.1"/>
    <property type="molecule type" value="Genomic_DNA"/>
</dbReference>
<evidence type="ECO:0000313" key="1">
    <source>
        <dbReference type="EMBL" id="KAJ4711998.1"/>
    </source>
</evidence>
<dbReference type="Proteomes" id="UP001164539">
    <property type="component" value="Chromosome 8"/>
</dbReference>
<accession>A0ACC1XM59</accession>
<sequence length="918" mass="99084">MSGAAIPPAVAGGALQPLIIGPGQKISASWANSIRFTTAMDRLAAYVLHPGRQNISEFFSLCLSLARGIDFAVANNEVPPRARELPVILKTVCGQKNDLLYQAALMVLMFSIKSACKLGWFSVQEAQELLSLANEIGSGFLNPGDINAGPSNLVSNVSTIMGRFYPLMKMGQILASLEVEPGYGAFLIDFHISKNPPHSPQEKIRLFVAQTDKLATSACIISPQQVNFLLNGKGVERRTNVFMDTGPQLPTNVSGMLKYGTNLLQAVGQFNGKYIIVVAFMSTTSSLDSPVLQDYVQSGITVQDTDSDIIEGPSRISLNCPISYTRIRTPVKGNSCKHLQCFDFRNYIDINSRRPSWRCPHCNQHVCYADIRIDQNMVKVLREVGDNVAEVIISADGSWKAIMENDDNVDRAHDKIISCEKKVLEQQESTGITNSDPVVLDLTNDDDEMDAVTIDEIEDRKPNLQSQHIDTNLVSPSELNNTVVVNQNVVTADDDFWSGLLYPNGSASSGARADAQTVGSIPERTSTNLITSPVLTDSTSPALNGETEAFGYTNLTTSVMQTPYSAPSNLQLEPTQIVNPIVNYEYGRSSSLPRYVNRNPIAIQALPAPSQTSSPQQRSGANINHFSPDASSLPSNGFRDMEQQQQFSRSHTNTFLGPDMASSPSQQHLATQVVGHQGSTLLPGTGRVSSGLSAENQNLLRQQALNLRMPPLRNQSPSTIQSSSPLVRTPTQQGSAQVGLGHTAGNGSSQRARLIAAAAPRAVRSATQMSRQLPTVPVQVQASSARPRYPVTADGVGASVGEQRAKMGGLVQAITSDNLMDLPSEQNWRPTGRMRGSLSGKAYDALSQLMIRPTQPAQPARPQSNPASHLSSIPPHLQAFLGNSRSSHAPQLQTNPTTEPTNTNGASGMLPERSLGMQ</sequence>
<organism evidence="1 2">
    <name type="scientific">Melia azedarach</name>
    <name type="common">Chinaberry tree</name>
    <dbReference type="NCBI Taxonomy" id="155640"/>
    <lineage>
        <taxon>Eukaryota</taxon>
        <taxon>Viridiplantae</taxon>
        <taxon>Streptophyta</taxon>
        <taxon>Embryophyta</taxon>
        <taxon>Tracheophyta</taxon>
        <taxon>Spermatophyta</taxon>
        <taxon>Magnoliopsida</taxon>
        <taxon>eudicotyledons</taxon>
        <taxon>Gunneridae</taxon>
        <taxon>Pentapetalae</taxon>
        <taxon>rosids</taxon>
        <taxon>malvids</taxon>
        <taxon>Sapindales</taxon>
        <taxon>Meliaceae</taxon>
        <taxon>Melia</taxon>
    </lineage>
</organism>
<comment type="caution">
    <text evidence="1">The sequence shown here is derived from an EMBL/GenBank/DDBJ whole genome shotgun (WGS) entry which is preliminary data.</text>
</comment>